<sequence>MKSPFIIVFERRGRRIKVKSVIYRGVRELNEDSVILNDGISLYGVADGVSSITPFTSRDNLTGGYIASNEVRRYFEELSSYSNLRNDFSIINTRVQDMMKEYDIDLSRKEQLWGTALALIKITPSGIDFIQTGDCMILAIYQDDSVRPLTRVQTEPLEELAINKWRELIHKGIDKQEELKKYVKDILISNRNRSNTPDGYGVLNGDNDAIKYIEYGKINRNGLKHLIVTTDGLFPSKECVQESESYWDYLAHMILSRGLKQYAEDLIKLEDSDPECLRFPRLKKSDDKAGILIDF</sequence>
<name>A0ABV9DLG2_9BACI</name>
<gene>
    <name evidence="2" type="ORF">ACFO3D_16055</name>
</gene>
<proteinExistence type="predicted"/>
<dbReference type="Gene3D" id="3.60.40.10">
    <property type="entry name" value="PPM-type phosphatase domain"/>
    <property type="match status" value="1"/>
</dbReference>
<dbReference type="SUPFAM" id="SSF81606">
    <property type="entry name" value="PP2C-like"/>
    <property type="match status" value="1"/>
</dbReference>
<organism evidence="2 3">
    <name type="scientific">Virgibacillus kekensis</name>
    <dbReference type="NCBI Taxonomy" id="202261"/>
    <lineage>
        <taxon>Bacteria</taxon>
        <taxon>Bacillati</taxon>
        <taxon>Bacillota</taxon>
        <taxon>Bacilli</taxon>
        <taxon>Bacillales</taxon>
        <taxon>Bacillaceae</taxon>
        <taxon>Virgibacillus</taxon>
    </lineage>
</organism>
<dbReference type="EMBL" id="JBHSFU010000011">
    <property type="protein sequence ID" value="MFC4559702.1"/>
    <property type="molecule type" value="Genomic_DNA"/>
</dbReference>
<feature type="domain" description="PPM-type phosphatase" evidence="1">
    <location>
        <begin position="36"/>
        <end position="258"/>
    </location>
</feature>
<evidence type="ECO:0000259" key="1">
    <source>
        <dbReference type="Pfam" id="PF13672"/>
    </source>
</evidence>
<dbReference type="Proteomes" id="UP001595989">
    <property type="component" value="Unassembled WGS sequence"/>
</dbReference>
<accession>A0ABV9DLG2</accession>
<reference evidence="3" key="1">
    <citation type="journal article" date="2019" name="Int. J. Syst. Evol. Microbiol.">
        <title>The Global Catalogue of Microorganisms (GCM) 10K type strain sequencing project: providing services to taxonomists for standard genome sequencing and annotation.</title>
        <authorList>
            <consortium name="The Broad Institute Genomics Platform"/>
            <consortium name="The Broad Institute Genome Sequencing Center for Infectious Disease"/>
            <person name="Wu L."/>
            <person name="Ma J."/>
        </authorList>
    </citation>
    <scope>NUCLEOTIDE SEQUENCE [LARGE SCALE GENOMIC DNA]</scope>
    <source>
        <strain evidence="3">CGMCC 4.7426</strain>
    </source>
</reference>
<evidence type="ECO:0000313" key="2">
    <source>
        <dbReference type="EMBL" id="MFC4559702.1"/>
    </source>
</evidence>
<dbReference type="InterPro" id="IPR001932">
    <property type="entry name" value="PPM-type_phosphatase-like_dom"/>
</dbReference>
<dbReference type="InterPro" id="IPR036457">
    <property type="entry name" value="PPM-type-like_dom_sf"/>
</dbReference>
<evidence type="ECO:0000313" key="3">
    <source>
        <dbReference type="Proteomes" id="UP001595989"/>
    </source>
</evidence>
<comment type="caution">
    <text evidence="2">The sequence shown here is derived from an EMBL/GenBank/DDBJ whole genome shotgun (WGS) entry which is preliminary data.</text>
</comment>
<dbReference type="Pfam" id="PF13672">
    <property type="entry name" value="PP2C_2"/>
    <property type="match status" value="1"/>
</dbReference>
<keyword evidence="3" id="KW-1185">Reference proteome</keyword>
<protein>
    <submittedName>
        <fullName evidence="2">Protein phosphatase 2C domain-containing protein</fullName>
    </submittedName>
</protein>
<dbReference type="RefSeq" id="WP_390298393.1">
    <property type="nucleotide sequence ID" value="NZ_JBHSFU010000011.1"/>
</dbReference>